<evidence type="ECO:0000256" key="1">
    <source>
        <dbReference type="ARBA" id="ARBA00004173"/>
    </source>
</evidence>
<protein>
    <recommendedName>
        <fullName evidence="7">Large ribosomal subunit protein mL40</fullName>
    </recommendedName>
</protein>
<proteinExistence type="inferred from homology"/>
<dbReference type="EMBL" id="CP111016">
    <property type="protein sequence ID" value="WAR04870.1"/>
    <property type="molecule type" value="Genomic_DNA"/>
</dbReference>
<dbReference type="Pfam" id="PF09812">
    <property type="entry name" value="MRP-L28"/>
    <property type="match status" value="1"/>
</dbReference>
<sequence length="151" mass="17744">MSVSNSGGHGFHSSTVIGFGVSQVHQGIPTVSKSKKLLLMSQEQLTRRKKKLEKELRRLSRQTIRDLRPIEELETPPQLKKDIMSGRRDRAIDPLTPEQLEQEILLEKEWCRHKMAEHLENCRAFNRLWRTQDRALQMLREDLTQNFWSTV</sequence>
<keyword evidence="11" id="KW-1185">Reference proteome</keyword>
<evidence type="ECO:0000313" key="10">
    <source>
        <dbReference type="EMBL" id="WAR05612.1"/>
    </source>
</evidence>
<organism evidence="10 11">
    <name type="scientific">Mya arenaria</name>
    <name type="common">Soft-shell clam</name>
    <dbReference type="NCBI Taxonomy" id="6604"/>
    <lineage>
        <taxon>Eukaryota</taxon>
        <taxon>Metazoa</taxon>
        <taxon>Spiralia</taxon>
        <taxon>Lophotrochozoa</taxon>
        <taxon>Mollusca</taxon>
        <taxon>Bivalvia</taxon>
        <taxon>Autobranchia</taxon>
        <taxon>Heteroconchia</taxon>
        <taxon>Euheterodonta</taxon>
        <taxon>Imparidentia</taxon>
        <taxon>Neoheterodontei</taxon>
        <taxon>Myida</taxon>
        <taxon>Myoidea</taxon>
        <taxon>Myidae</taxon>
        <taxon>Mya</taxon>
    </lineage>
</organism>
<keyword evidence="3" id="KW-0809">Transit peptide</keyword>
<evidence type="ECO:0000256" key="3">
    <source>
        <dbReference type="ARBA" id="ARBA00022946"/>
    </source>
</evidence>
<gene>
    <name evidence="9" type="ORF">MAR_020239</name>
    <name evidence="10" type="ORF">MAR_020981</name>
</gene>
<evidence type="ECO:0000256" key="8">
    <source>
        <dbReference type="SAM" id="Coils"/>
    </source>
</evidence>
<keyword evidence="5" id="KW-0496">Mitochondrion</keyword>
<evidence type="ECO:0000256" key="4">
    <source>
        <dbReference type="ARBA" id="ARBA00022980"/>
    </source>
</evidence>
<reference evidence="10" key="1">
    <citation type="submission" date="2022-11" db="EMBL/GenBank/DDBJ databases">
        <title>Centuries of genome instability and evolution in soft-shell clam transmissible cancer (bioRxiv).</title>
        <authorList>
            <person name="Hart S.F.M."/>
            <person name="Yonemitsu M.A."/>
            <person name="Giersch R.M."/>
            <person name="Beal B.F."/>
            <person name="Arriagada G."/>
            <person name="Davis B.W."/>
            <person name="Ostrander E.A."/>
            <person name="Goff S.P."/>
            <person name="Metzger M.J."/>
        </authorList>
    </citation>
    <scope>NUCLEOTIDE SEQUENCE</scope>
    <source>
        <strain evidence="10">MELC-2E11</strain>
        <tissue evidence="10">Siphon/mantle</tissue>
    </source>
</reference>
<comment type="similarity">
    <text evidence="2">Belongs to the mitochondrion-specific ribosomal protein mL40 family.</text>
</comment>
<dbReference type="InterPro" id="IPR019192">
    <property type="entry name" value="Ribosomal_mL40"/>
</dbReference>
<name>A0ABY7E9I9_MYAAR</name>
<evidence type="ECO:0000313" key="9">
    <source>
        <dbReference type="EMBL" id="WAR04870.1"/>
    </source>
</evidence>
<keyword evidence="4" id="KW-0689">Ribosomal protein</keyword>
<keyword evidence="6" id="KW-0687">Ribonucleoprotein</keyword>
<feature type="coiled-coil region" evidence="8">
    <location>
        <begin position="35"/>
        <end position="62"/>
    </location>
</feature>
<evidence type="ECO:0000256" key="5">
    <source>
        <dbReference type="ARBA" id="ARBA00023128"/>
    </source>
</evidence>
<dbReference type="Proteomes" id="UP001164746">
    <property type="component" value="Chromosome 5"/>
</dbReference>
<evidence type="ECO:0000313" key="11">
    <source>
        <dbReference type="Proteomes" id="UP001164746"/>
    </source>
</evidence>
<accession>A0ABY7E9I9</accession>
<dbReference type="Gene3D" id="6.10.250.3440">
    <property type="match status" value="1"/>
</dbReference>
<evidence type="ECO:0000256" key="2">
    <source>
        <dbReference type="ARBA" id="ARBA00009360"/>
    </source>
</evidence>
<comment type="subcellular location">
    <subcellularLocation>
        <location evidence="1">Mitochondrion</location>
    </subcellularLocation>
</comment>
<dbReference type="EMBL" id="CP111016">
    <property type="protein sequence ID" value="WAR05612.1"/>
    <property type="molecule type" value="Genomic_DNA"/>
</dbReference>
<evidence type="ECO:0000256" key="7">
    <source>
        <dbReference type="ARBA" id="ARBA00035192"/>
    </source>
</evidence>
<keyword evidence="8" id="KW-0175">Coiled coil</keyword>
<evidence type="ECO:0000256" key="6">
    <source>
        <dbReference type="ARBA" id="ARBA00023274"/>
    </source>
</evidence>